<accession>A0A2N9FA21</accession>
<dbReference type="InterPro" id="IPR001680">
    <property type="entry name" value="WD40_rpt"/>
</dbReference>
<evidence type="ECO:0000256" key="2">
    <source>
        <dbReference type="ARBA" id="ARBA00022737"/>
    </source>
</evidence>
<sequence>MLSSDEGGFDVFFDSVDCLLSEGSVVGKEELASVNLEYGIWMNEPLSVKDRRESFLRGMGLSEFGSARICDGENEMDRLTERSGAVSGSCVSSIDSVEDNLVCCRSERGNEANAMFDELEGKELPARKCVESDAVDNVQVYNNLDVGKRKFESWLKHFVKKRKGRGDTFVSEVSKPNSETPKINRAKVWQNKKRYMELTAIYNEQEIRAHEGLIWTMKFSLDGQYLASGGEDGVVRIWHVTSADASNKDLMVEGNSGIKVKGGKSAFGGKKTSHASILIPDKVFHIEELPLQEFYGHSSDVLDLSWSNSNCLLSSSKDKTVRLWQVGCDQCLNVFHHNDYVTCIQFNPVDDNYFISGSIDGKVRIWGVSEKRVVDWDDMRDVITAICYQPDGKGFIVGSITGICRFYDASGKHLELDAKIHIQGRRKTSANKITGIQFSQEMSQRVMITSEDSKVRVFDGIDIIHKYRGLPKSGSQMSASFASSGKHIISIGEDSRVYVWNYNGWCVPSSQETKSIRSCEHFISEGVTVAVPWSGSRIGHRSPGSYIPDYCSHTLDKIEAASWVRDTERFSLGNWFSMDGPCKGSATWPEEKLPLWDVLDSSEDESHCQYHLDHEQQHNNNAQKHMAVSDMWGLVIVTAGWDGTIRTFYNYGLPIRL</sequence>
<dbReference type="Pfam" id="PF00400">
    <property type="entry name" value="WD40"/>
    <property type="match status" value="3"/>
</dbReference>
<feature type="repeat" description="WD" evidence="3">
    <location>
        <begin position="294"/>
        <end position="326"/>
    </location>
</feature>
<protein>
    <submittedName>
        <fullName evidence="4">Uncharacterized protein</fullName>
    </submittedName>
</protein>
<keyword evidence="1 3" id="KW-0853">WD repeat</keyword>
<dbReference type="PANTHER" id="PTHR14221:SF31">
    <property type="entry name" value="TRANSDUCIN_WD40 REPEAT-LIKE SUPERFAMILY PROTEIN"/>
    <property type="match status" value="1"/>
</dbReference>
<dbReference type="PANTHER" id="PTHR14221">
    <property type="entry name" value="WD REPEAT DOMAIN 44"/>
    <property type="match status" value="1"/>
</dbReference>
<evidence type="ECO:0000256" key="3">
    <source>
        <dbReference type="PROSITE-ProRule" id="PRU00221"/>
    </source>
</evidence>
<gene>
    <name evidence="4" type="ORF">FSB_LOCUS11506</name>
</gene>
<dbReference type="SUPFAM" id="SSF50978">
    <property type="entry name" value="WD40 repeat-like"/>
    <property type="match status" value="1"/>
</dbReference>
<organism evidence="4">
    <name type="scientific">Fagus sylvatica</name>
    <name type="common">Beechnut</name>
    <dbReference type="NCBI Taxonomy" id="28930"/>
    <lineage>
        <taxon>Eukaryota</taxon>
        <taxon>Viridiplantae</taxon>
        <taxon>Streptophyta</taxon>
        <taxon>Embryophyta</taxon>
        <taxon>Tracheophyta</taxon>
        <taxon>Spermatophyta</taxon>
        <taxon>Magnoliopsida</taxon>
        <taxon>eudicotyledons</taxon>
        <taxon>Gunneridae</taxon>
        <taxon>Pentapetalae</taxon>
        <taxon>rosids</taxon>
        <taxon>fabids</taxon>
        <taxon>Fagales</taxon>
        <taxon>Fagaceae</taxon>
        <taxon>Fagus</taxon>
    </lineage>
</organism>
<dbReference type="Gene3D" id="2.130.10.10">
    <property type="entry name" value="YVTN repeat-like/Quinoprotein amine dehydrogenase"/>
    <property type="match status" value="1"/>
</dbReference>
<feature type="repeat" description="WD" evidence="3">
    <location>
        <begin position="207"/>
        <end position="248"/>
    </location>
</feature>
<name>A0A2N9FA21_FAGSY</name>
<proteinExistence type="predicted"/>
<dbReference type="InterPro" id="IPR015943">
    <property type="entry name" value="WD40/YVTN_repeat-like_dom_sf"/>
</dbReference>
<evidence type="ECO:0000256" key="1">
    <source>
        <dbReference type="ARBA" id="ARBA00022574"/>
    </source>
</evidence>
<dbReference type="PRINTS" id="PR00320">
    <property type="entry name" value="GPROTEINBRPT"/>
</dbReference>
<dbReference type="PROSITE" id="PS50294">
    <property type="entry name" value="WD_REPEATS_REGION"/>
    <property type="match status" value="3"/>
</dbReference>
<keyword evidence="2" id="KW-0677">Repeat</keyword>
<evidence type="ECO:0000313" key="4">
    <source>
        <dbReference type="EMBL" id="SPC83624.1"/>
    </source>
</evidence>
<dbReference type="EMBL" id="OIVN01000659">
    <property type="protein sequence ID" value="SPC83624.1"/>
    <property type="molecule type" value="Genomic_DNA"/>
</dbReference>
<dbReference type="InterPro" id="IPR020472">
    <property type="entry name" value="WD40_PAC1"/>
</dbReference>
<dbReference type="SMART" id="SM00320">
    <property type="entry name" value="WD40"/>
    <property type="match status" value="7"/>
</dbReference>
<dbReference type="FunFam" id="2.130.10.10:FF:000849">
    <property type="entry name" value="WD repeat-containing protein 44"/>
    <property type="match status" value="1"/>
</dbReference>
<dbReference type="AlphaFoldDB" id="A0A2N9FA21"/>
<reference evidence="4" key="1">
    <citation type="submission" date="2018-02" db="EMBL/GenBank/DDBJ databases">
        <authorList>
            <person name="Cohen D.B."/>
            <person name="Kent A.D."/>
        </authorList>
    </citation>
    <scope>NUCLEOTIDE SEQUENCE</scope>
</reference>
<feature type="repeat" description="WD" evidence="3">
    <location>
        <begin position="334"/>
        <end position="376"/>
    </location>
</feature>
<dbReference type="InterPro" id="IPR040324">
    <property type="entry name" value="WDR44/Dgr2"/>
</dbReference>
<dbReference type="InterPro" id="IPR036322">
    <property type="entry name" value="WD40_repeat_dom_sf"/>
</dbReference>
<dbReference type="PROSITE" id="PS50082">
    <property type="entry name" value="WD_REPEATS_2"/>
    <property type="match status" value="3"/>
</dbReference>